<dbReference type="AlphaFoldDB" id="A0A9R1WXC3"/>
<gene>
    <name evidence="1" type="ORF">LSAT_V11C800442190</name>
</gene>
<reference evidence="1 2" key="1">
    <citation type="journal article" date="2017" name="Nat. Commun.">
        <title>Genome assembly with in vitro proximity ligation data and whole-genome triplication in lettuce.</title>
        <authorList>
            <person name="Reyes-Chin-Wo S."/>
            <person name="Wang Z."/>
            <person name="Yang X."/>
            <person name="Kozik A."/>
            <person name="Arikit S."/>
            <person name="Song C."/>
            <person name="Xia L."/>
            <person name="Froenicke L."/>
            <person name="Lavelle D.O."/>
            <person name="Truco M.J."/>
            <person name="Xia R."/>
            <person name="Zhu S."/>
            <person name="Xu C."/>
            <person name="Xu H."/>
            <person name="Xu X."/>
            <person name="Cox K."/>
            <person name="Korf I."/>
            <person name="Meyers B.C."/>
            <person name="Michelmore R.W."/>
        </authorList>
    </citation>
    <scope>NUCLEOTIDE SEQUENCE [LARGE SCALE GENOMIC DNA]</scope>
    <source>
        <strain evidence="2">cv. Salinas</strain>
        <tissue evidence="1">Seedlings</tissue>
    </source>
</reference>
<sequence>MLETTVLYENAFERIYMIDPSYGAYFRTEADADVDGSTRKMKRKAKVVGAPSDVDWEIARNLIEYLKIFSNVKTKISGSNYITANIFFLSL</sequence>
<dbReference type="EMBL" id="NBSK02000008">
    <property type="protein sequence ID" value="KAJ0192550.1"/>
    <property type="molecule type" value="Genomic_DNA"/>
</dbReference>
<dbReference type="Proteomes" id="UP000235145">
    <property type="component" value="Unassembled WGS sequence"/>
</dbReference>
<evidence type="ECO:0000313" key="1">
    <source>
        <dbReference type="EMBL" id="KAJ0192550.1"/>
    </source>
</evidence>
<name>A0A9R1WXC3_LACSA</name>
<protein>
    <submittedName>
        <fullName evidence="1">Uncharacterized protein</fullName>
    </submittedName>
</protein>
<keyword evidence="2" id="KW-1185">Reference proteome</keyword>
<proteinExistence type="predicted"/>
<comment type="caution">
    <text evidence="1">The sequence shown here is derived from an EMBL/GenBank/DDBJ whole genome shotgun (WGS) entry which is preliminary data.</text>
</comment>
<accession>A0A9R1WXC3</accession>
<organism evidence="1 2">
    <name type="scientific">Lactuca sativa</name>
    <name type="common">Garden lettuce</name>
    <dbReference type="NCBI Taxonomy" id="4236"/>
    <lineage>
        <taxon>Eukaryota</taxon>
        <taxon>Viridiplantae</taxon>
        <taxon>Streptophyta</taxon>
        <taxon>Embryophyta</taxon>
        <taxon>Tracheophyta</taxon>
        <taxon>Spermatophyta</taxon>
        <taxon>Magnoliopsida</taxon>
        <taxon>eudicotyledons</taxon>
        <taxon>Gunneridae</taxon>
        <taxon>Pentapetalae</taxon>
        <taxon>asterids</taxon>
        <taxon>campanulids</taxon>
        <taxon>Asterales</taxon>
        <taxon>Asteraceae</taxon>
        <taxon>Cichorioideae</taxon>
        <taxon>Cichorieae</taxon>
        <taxon>Lactucinae</taxon>
        <taxon>Lactuca</taxon>
    </lineage>
</organism>
<evidence type="ECO:0000313" key="2">
    <source>
        <dbReference type="Proteomes" id="UP000235145"/>
    </source>
</evidence>